<keyword evidence="1" id="KW-0812">Transmembrane</keyword>
<keyword evidence="1" id="KW-1133">Transmembrane helix</keyword>
<sequence>MKYERDGSWNISFNRLLAKHELINDSYKTYAGQKYANYGTNKNIRSEAEKKSTHSQIRGDGINNFYAYMKDYKNRYAKKKGLAKWDCYYEKKVLNKINNMYEITDNIRNNNKLYNKIIYNKYLIRLILFCLLPCIGLLMPLFFNKYNPLLKKFCFSDCDESTHQAAGGKTIDQVHDEKGLFFASISYEHFKIIETLNTVFVSLLLIIVSIVVFYILLKYIKYARLRAGKGKMSLKEYCTFSKDLITAK</sequence>
<dbReference type="AlphaFoldDB" id="A0A0J9TJL0"/>
<feature type="transmembrane region" description="Helical" evidence="1">
    <location>
        <begin position="122"/>
        <end position="143"/>
    </location>
</feature>
<evidence type="ECO:0000313" key="2">
    <source>
        <dbReference type="EMBL" id="KMZ94942.1"/>
    </source>
</evidence>
<evidence type="ECO:0000313" key="3">
    <source>
        <dbReference type="Proteomes" id="UP000053776"/>
    </source>
</evidence>
<dbReference type="Pfam" id="PF12420">
    <property type="entry name" value="DUF3671"/>
    <property type="match status" value="1"/>
</dbReference>
<keyword evidence="1" id="KW-0472">Membrane</keyword>
<protein>
    <recommendedName>
        <fullName evidence="4">Variable surface protein</fullName>
    </recommendedName>
</protein>
<organism evidence="2 3">
    <name type="scientific">Plasmodium vivax Mauritania I</name>
    <dbReference type="NCBI Taxonomy" id="1035515"/>
    <lineage>
        <taxon>Eukaryota</taxon>
        <taxon>Sar</taxon>
        <taxon>Alveolata</taxon>
        <taxon>Apicomplexa</taxon>
        <taxon>Aconoidasida</taxon>
        <taxon>Haemosporida</taxon>
        <taxon>Plasmodiidae</taxon>
        <taxon>Plasmodium</taxon>
        <taxon>Plasmodium (Plasmodium)</taxon>
    </lineage>
</organism>
<feature type="transmembrane region" description="Helical" evidence="1">
    <location>
        <begin position="199"/>
        <end position="217"/>
    </location>
</feature>
<accession>A0A0J9TJL0</accession>
<evidence type="ECO:0000256" key="1">
    <source>
        <dbReference type="SAM" id="Phobius"/>
    </source>
</evidence>
<reference evidence="2 3" key="1">
    <citation type="submission" date="2011-08" db="EMBL/GenBank/DDBJ databases">
        <title>The Genome Sequence of Plasmodium vivax Mauritania I.</title>
        <authorList>
            <consortium name="The Broad Institute Genome Sequencing Platform"/>
            <consortium name="The Broad Institute Genome Sequencing Center for Infectious Disease"/>
            <person name="Neafsey D."/>
            <person name="Carlton J."/>
            <person name="Barnwell J."/>
            <person name="Collins W."/>
            <person name="Escalante A."/>
            <person name="Mullikin J."/>
            <person name="Saul A."/>
            <person name="Guigo R."/>
            <person name="Camara F."/>
            <person name="Young S.K."/>
            <person name="Zeng Q."/>
            <person name="Gargeya S."/>
            <person name="Fitzgerald M."/>
            <person name="Haas B."/>
            <person name="Abouelleil A."/>
            <person name="Alvarado L."/>
            <person name="Arachchi H.M."/>
            <person name="Berlin A."/>
            <person name="Brown A."/>
            <person name="Chapman S.B."/>
            <person name="Chen Z."/>
            <person name="Dunbar C."/>
            <person name="Freedman E."/>
            <person name="Gearin G."/>
            <person name="Gellesch M."/>
            <person name="Goldberg J."/>
            <person name="Griggs A."/>
            <person name="Gujja S."/>
            <person name="Heiman D."/>
            <person name="Howarth C."/>
            <person name="Larson L."/>
            <person name="Lui A."/>
            <person name="MacDonald P.J.P."/>
            <person name="Montmayeur A."/>
            <person name="Murphy C."/>
            <person name="Neiman D."/>
            <person name="Pearson M."/>
            <person name="Priest M."/>
            <person name="Roberts A."/>
            <person name="Saif S."/>
            <person name="Shea T."/>
            <person name="Shenoy N."/>
            <person name="Sisk P."/>
            <person name="Stolte C."/>
            <person name="Sykes S."/>
            <person name="Wortman J."/>
            <person name="Nusbaum C."/>
            <person name="Birren B."/>
        </authorList>
    </citation>
    <scope>NUCLEOTIDE SEQUENCE [LARGE SCALE GENOMIC DNA]</scope>
    <source>
        <strain evidence="2 3">Mauritania I</strain>
    </source>
</reference>
<evidence type="ECO:0008006" key="4">
    <source>
        <dbReference type="Google" id="ProtNLM"/>
    </source>
</evidence>
<dbReference type="OrthoDB" id="389413at2759"/>
<name>A0A0J9TJL0_PLAVI</name>
<dbReference type="InterPro" id="IPR022139">
    <property type="entry name" value="Fam-L/Fam-M-like_plasmodium"/>
</dbReference>
<proteinExistence type="predicted"/>
<dbReference type="EMBL" id="KQ235010">
    <property type="protein sequence ID" value="KMZ94942.1"/>
    <property type="molecule type" value="Genomic_DNA"/>
</dbReference>
<gene>
    <name evidence="2" type="ORF">PVMG_06113</name>
</gene>
<dbReference type="Proteomes" id="UP000053776">
    <property type="component" value="Unassembled WGS sequence"/>
</dbReference>